<dbReference type="GO" id="GO:0016485">
    <property type="term" value="P:protein processing"/>
    <property type="evidence" value="ECO:0007669"/>
    <property type="project" value="TreeGrafter"/>
</dbReference>
<proteinExistence type="inferred from homology"/>
<sequence length="651" mass="72144">MGQTSGITATFDPDIRAQDDLFGYVNSVWVRETQIPGDRARYGSFDRLREASEASMREIVQQAAASQDAPGTPGRKVGDLYTSFMDVEHIDSLGVAPLVPTLDAITAVATVEQLCSQLGVLARAGIPNAVAAYVSADAKDPDSYVVYLEQAGLGLPDESYYREEKYAEIRGTYVAHIAAMFGHAGIDEGERRAQAVLELETRLASHHWDVVATRDAVKTYNKFDAAGLRELAPEFDWDAWTSGLQAPERAFAQIVLGEPSFFSGLSDTLRELPLEDWKSWLLWHTISARAPYLSSPLVDENFAFYGKALSGVPELRERWKRGVALVEGALGEVAGQLYVEKHFPPHAKERMVQLVDNLIEAYRRDFQTLPWMGEQTRAKALEKLANFTPKIGYPDKWRDYSALEIDADDLLGNVVRSAQFESDRELAKLGGPIDRDEWLMTPQTVNAYYHPTMNEIVFPAAILQPPFFDVDADDAVNYGGIGAVIGHEIGHGFDDQGSRYDGDGRLEDWWTEEDRSRFDALAKALIEQFDDQEPADAPGSKVNGGLTVGENIGDLGGLTIGFKAHRIATEKAPSPELDGLTGDQRFFVGWAQIWCAKARGEEAVRLLAIDPHAPANCRANIARNLVEFHEAFGVSEDDGMWLPEDRRVRIF</sequence>
<dbReference type="GO" id="GO:0004222">
    <property type="term" value="F:metalloendopeptidase activity"/>
    <property type="evidence" value="ECO:0007669"/>
    <property type="project" value="InterPro"/>
</dbReference>
<dbReference type="InterPro" id="IPR018497">
    <property type="entry name" value="Peptidase_M13_C"/>
</dbReference>
<feature type="domain" description="Peptidase M13 N-terminal" evidence="9">
    <location>
        <begin position="18"/>
        <end position="394"/>
    </location>
</feature>
<comment type="similarity">
    <text evidence="2">Belongs to the peptidase M13 family.</text>
</comment>
<name>A0A853DAD6_9MICO</name>
<evidence type="ECO:0000259" key="9">
    <source>
        <dbReference type="Pfam" id="PF05649"/>
    </source>
</evidence>
<keyword evidence="4" id="KW-0479">Metal-binding</keyword>
<keyword evidence="3" id="KW-0645">Protease</keyword>
<accession>A0A853DAD6</accession>
<dbReference type="Pfam" id="PF05649">
    <property type="entry name" value="Peptidase_M13_N"/>
    <property type="match status" value="1"/>
</dbReference>
<dbReference type="InterPro" id="IPR008753">
    <property type="entry name" value="Peptidase_M13_N"/>
</dbReference>
<gene>
    <name evidence="10" type="ORF">HNR15_000520</name>
</gene>
<evidence type="ECO:0000313" key="10">
    <source>
        <dbReference type="EMBL" id="NYJ73557.1"/>
    </source>
</evidence>
<dbReference type="Pfam" id="PF01431">
    <property type="entry name" value="Peptidase_M13"/>
    <property type="match status" value="1"/>
</dbReference>
<dbReference type="GO" id="GO:0046872">
    <property type="term" value="F:metal ion binding"/>
    <property type="evidence" value="ECO:0007669"/>
    <property type="project" value="UniProtKB-KW"/>
</dbReference>
<protein>
    <submittedName>
        <fullName evidence="10">Putative endopeptidase</fullName>
        <ecNumber evidence="10">3.4.24.-</ecNumber>
    </submittedName>
</protein>
<keyword evidence="6" id="KW-0862">Zinc</keyword>
<dbReference type="GO" id="GO:0005886">
    <property type="term" value="C:plasma membrane"/>
    <property type="evidence" value="ECO:0007669"/>
    <property type="project" value="TreeGrafter"/>
</dbReference>
<dbReference type="EMBL" id="JACCFW010000001">
    <property type="protein sequence ID" value="NYJ73557.1"/>
    <property type="molecule type" value="Genomic_DNA"/>
</dbReference>
<evidence type="ECO:0000256" key="2">
    <source>
        <dbReference type="ARBA" id="ARBA00007357"/>
    </source>
</evidence>
<evidence type="ECO:0000256" key="1">
    <source>
        <dbReference type="ARBA" id="ARBA00001947"/>
    </source>
</evidence>
<evidence type="ECO:0000259" key="8">
    <source>
        <dbReference type="Pfam" id="PF01431"/>
    </source>
</evidence>
<keyword evidence="5 10" id="KW-0378">Hydrolase</keyword>
<evidence type="ECO:0000256" key="5">
    <source>
        <dbReference type="ARBA" id="ARBA00022801"/>
    </source>
</evidence>
<dbReference type="SUPFAM" id="SSF55486">
    <property type="entry name" value="Metalloproteases ('zincins'), catalytic domain"/>
    <property type="match status" value="1"/>
</dbReference>
<dbReference type="InterPro" id="IPR000718">
    <property type="entry name" value="Peptidase_M13"/>
</dbReference>
<dbReference type="RefSeq" id="WP_179478894.1">
    <property type="nucleotide sequence ID" value="NZ_JACCFW010000001.1"/>
</dbReference>
<dbReference type="PANTHER" id="PTHR11733">
    <property type="entry name" value="ZINC METALLOPROTEASE FAMILY M13 NEPRILYSIN-RELATED"/>
    <property type="match status" value="1"/>
</dbReference>
<evidence type="ECO:0000256" key="7">
    <source>
        <dbReference type="ARBA" id="ARBA00023049"/>
    </source>
</evidence>
<keyword evidence="11" id="KW-1185">Reference proteome</keyword>
<reference evidence="10 11" key="1">
    <citation type="submission" date="2020-07" db="EMBL/GenBank/DDBJ databases">
        <title>Sequencing the genomes of 1000 actinobacteria strains.</title>
        <authorList>
            <person name="Klenk H.-P."/>
        </authorList>
    </citation>
    <scope>NUCLEOTIDE SEQUENCE [LARGE SCALE GENOMIC DNA]</scope>
    <source>
        <strain evidence="10 11">DSM 29531</strain>
    </source>
</reference>
<evidence type="ECO:0000256" key="4">
    <source>
        <dbReference type="ARBA" id="ARBA00022723"/>
    </source>
</evidence>
<evidence type="ECO:0000256" key="6">
    <source>
        <dbReference type="ARBA" id="ARBA00022833"/>
    </source>
</evidence>
<dbReference type="PRINTS" id="PR00786">
    <property type="entry name" value="NEPRILYSIN"/>
</dbReference>
<keyword evidence="7" id="KW-0482">Metalloprotease</keyword>
<evidence type="ECO:0000313" key="11">
    <source>
        <dbReference type="Proteomes" id="UP000571817"/>
    </source>
</evidence>
<evidence type="ECO:0000256" key="3">
    <source>
        <dbReference type="ARBA" id="ARBA00022670"/>
    </source>
</evidence>
<dbReference type="EC" id="3.4.24.-" evidence="10"/>
<dbReference type="Gene3D" id="3.40.390.10">
    <property type="entry name" value="Collagenase (Catalytic Domain)"/>
    <property type="match status" value="1"/>
</dbReference>
<dbReference type="InterPro" id="IPR024079">
    <property type="entry name" value="MetalloPept_cat_dom_sf"/>
</dbReference>
<dbReference type="PANTHER" id="PTHR11733:SF167">
    <property type="entry name" value="FI17812P1-RELATED"/>
    <property type="match status" value="1"/>
</dbReference>
<dbReference type="CDD" id="cd08662">
    <property type="entry name" value="M13"/>
    <property type="match status" value="1"/>
</dbReference>
<dbReference type="PROSITE" id="PS51885">
    <property type="entry name" value="NEPRILYSIN"/>
    <property type="match status" value="1"/>
</dbReference>
<dbReference type="Gene3D" id="1.10.1380.10">
    <property type="entry name" value="Neutral endopeptidase , domain2"/>
    <property type="match status" value="1"/>
</dbReference>
<comment type="cofactor">
    <cofactor evidence="1">
        <name>Zn(2+)</name>
        <dbReference type="ChEBI" id="CHEBI:29105"/>
    </cofactor>
</comment>
<comment type="caution">
    <text evidence="10">The sequence shown here is derived from an EMBL/GenBank/DDBJ whole genome shotgun (WGS) entry which is preliminary data.</text>
</comment>
<organism evidence="10 11">
    <name type="scientific">Allobranchiibius huperziae</name>
    <dbReference type="NCBI Taxonomy" id="1874116"/>
    <lineage>
        <taxon>Bacteria</taxon>
        <taxon>Bacillati</taxon>
        <taxon>Actinomycetota</taxon>
        <taxon>Actinomycetes</taxon>
        <taxon>Micrococcales</taxon>
        <taxon>Dermacoccaceae</taxon>
        <taxon>Allobranchiibius</taxon>
    </lineage>
</organism>
<dbReference type="AlphaFoldDB" id="A0A853DAD6"/>
<dbReference type="Proteomes" id="UP000571817">
    <property type="component" value="Unassembled WGS sequence"/>
</dbReference>
<feature type="domain" description="Peptidase M13 C-terminal" evidence="8">
    <location>
        <begin position="446"/>
        <end position="647"/>
    </location>
</feature>
<dbReference type="InterPro" id="IPR042089">
    <property type="entry name" value="Peptidase_M13_dom_2"/>
</dbReference>